<keyword evidence="13" id="KW-1185">Reference proteome</keyword>
<dbReference type="AlphaFoldDB" id="A0A1Z4GIE7"/>
<evidence type="ECO:0000259" key="11">
    <source>
        <dbReference type="Pfam" id="PF02355"/>
    </source>
</evidence>
<organism evidence="12 13">
    <name type="scientific">Anabaenopsis circularis NIES-21</name>
    <dbReference type="NCBI Taxonomy" id="1085406"/>
    <lineage>
        <taxon>Bacteria</taxon>
        <taxon>Bacillati</taxon>
        <taxon>Cyanobacteriota</taxon>
        <taxon>Cyanophyceae</taxon>
        <taxon>Nostocales</taxon>
        <taxon>Nodulariaceae</taxon>
        <taxon>Anabaenopsis</taxon>
    </lineage>
</organism>
<comment type="function">
    <text evidence="10">Part of the Sec protein translocase complex. Interacts with the SecYEG preprotein conducting channel. SecDF uses the proton motive force (PMF) to complete protein translocation after the ATP-dependent function of SecA.</text>
</comment>
<keyword evidence="4" id="KW-0997">Cell inner membrane</keyword>
<sequence length="322" mass="35108">MKLSVNKSRSLWWTISGVIILTGIISMAISWSNPAIHAPLRPSLDFVGGTRLQFERDCTKPGNCDKPIDITSVREVAKTQGIGDSSIQIVGENGILIRSKDLSVDQRTQLQKTLSDRIGAFDPQKNQIDSVGPTLGAELFRSGVLALVISFVGITLYMSVRFQLDYAIFAIVALFHDILITVGAFSLLGLVAGIEADSLFIVALLTITGFSVNDTVVIYDRIRETIKTHPQRPIAEIVDDAVNQTLARSINTTLTVLLTLSAIFFFGGETLRNFSLALIIGFTMGAYSSIFIASTLLAWWRERTGQSTLVASSETMDTSVDN</sequence>
<comment type="function">
    <text evidence="10">Probably participates in protein translocation into and across both the cytoplasmic and thylakoid membranes in cyanobacterial cells.</text>
</comment>
<evidence type="ECO:0000256" key="9">
    <source>
        <dbReference type="ARBA" id="ARBA00023136"/>
    </source>
</evidence>
<dbReference type="GO" id="GO:0015450">
    <property type="term" value="F:protein-transporting ATPase activity"/>
    <property type="evidence" value="ECO:0007669"/>
    <property type="project" value="InterPro"/>
</dbReference>
<keyword evidence="2 10" id="KW-0813">Transport</keyword>
<dbReference type="Gene3D" id="1.20.1640.10">
    <property type="entry name" value="Multidrug efflux transporter AcrB transmembrane domain"/>
    <property type="match status" value="1"/>
</dbReference>
<evidence type="ECO:0000256" key="3">
    <source>
        <dbReference type="ARBA" id="ARBA00022475"/>
    </source>
</evidence>
<dbReference type="PRINTS" id="PR01755">
    <property type="entry name" value="SECFTRNLCASE"/>
</dbReference>
<dbReference type="GO" id="GO:0065002">
    <property type="term" value="P:intracellular protein transmembrane transport"/>
    <property type="evidence" value="ECO:0007669"/>
    <property type="project" value="UniProtKB-UniRule"/>
</dbReference>
<dbReference type="FunFam" id="1.20.1640.10:FF:000055">
    <property type="entry name" value="Protein-export membrane protein SecF"/>
    <property type="match status" value="1"/>
</dbReference>
<name>A0A1Z4GIE7_9CYAN</name>
<evidence type="ECO:0000256" key="7">
    <source>
        <dbReference type="ARBA" id="ARBA00022989"/>
    </source>
</evidence>
<dbReference type="SUPFAM" id="SSF82866">
    <property type="entry name" value="Multidrug efflux transporter AcrB transmembrane domain"/>
    <property type="match status" value="1"/>
</dbReference>
<keyword evidence="6 10" id="KW-0653">Protein transport</keyword>
<feature type="transmembrane region" description="Helical" evidence="10">
    <location>
        <begin position="198"/>
        <end position="219"/>
    </location>
</feature>
<feature type="domain" description="Protein export membrane protein SecD/SecF C-terminal" evidence="11">
    <location>
        <begin position="118"/>
        <end position="302"/>
    </location>
</feature>
<feature type="transmembrane region" description="Helical" evidence="10">
    <location>
        <begin position="12"/>
        <end position="31"/>
    </location>
</feature>
<reference evidence="12 13" key="1">
    <citation type="submission" date="2017-06" db="EMBL/GenBank/DDBJ databases">
        <title>Genome sequencing of cyanobaciteial culture collection at National Institute for Environmental Studies (NIES).</title>
        <authorList>
            <person name="Hirose Y."/>
            <person name="Shimura Y."/>
            <person name="Fujisawa T."/>
            <person name="Nakamura Y."/>
            <person name="Kawachi M."/>
        </authorList>
    </citation>
    <scope>NUCLEOTIDE SEQUENCE [LARGE SCALE GENOMIC DNA]</scope>
    <source>
        <strain evidence="12 13">NIES-21</strain>
    </source>
</reference>
<accession>A0A1Z4GIE7</accession>
<evidence type="ECO:0000256" key="5">
    <source>
        <dbReference type="ARBA" id="ARBA00022692"/>
    </source>
</evidence>
<keyword evidence="9 10" id="KW-0472">Membrane</keyword>
<dbReference type="Proteomes" id="UP000218287">
    <property type="component" value="Chromosome"/>
</dbReference>
<dbReference type="HAMAP" id="MF_01464_B">
    <property type="entry name" value="SecF_B"/>
    <property type="match status" value="1"/>
</dbReference>
<feature type="transmembrane region" description="Helical" evidence="10">
    <location>
        <begin position="139"/>
        <end position="160"/>
    </location>
</feature>
<dbReference type="EMBL" id="AP018174">
    <property type="protein sequence ID" value="BAY17255.1"/>
    <property type="molecule type" value="Genomic_DNA"/>
</dbReference>
<keyword evidence="3 10" id="KW-1003">Cell membrane</keyword>
<dbReference type="InterPro" id="IPR022645">
    <property type="entry name" value="SecD/SecF_bac"/>
</dbReference>
<dbReference type="InterPro" id="IPR048634">
    <property type="entry name" value="SecD_SecF_C"/>
</dbReference>
<keyword evidence="7 10" id="KW-1133">Transmembrane helix</keyword>
<dbReference type="OrthoDB" id="9805019at2"/>
<dbReference type="InterPro" id="IPR055344">
    <property type="entry name" value="SecD_SecF_C_bact"/>
</dbReference>
<evidence type="ECO:0000256" key="8">
    <source>
        <dbReference type="ARBA" id="ARBA00023010"/>
    </source>
</evidence>
<proteinExistence type="inferred from homology"/>
<dbReference type="Pfam" id="PF02355">
    <property type="entry name" value="SecD_SecF_C"/>
    <property type="match status" value="1"/>
</dbReference>
<comment type="subunit">
    <text evidence="10">Forms a complex with SecD. Part of the essential Sec protein translocation apparatus which comprises SecA, SecYEG and auxiliary proteins SecDF. Other proteins may also be involved.</text>
</comment>
<protein>
    <recommendedName>
        <fullName evidence="10">Protein-export membrane protein SecF</fullName>
    </recommendedName>
</protein>
<dbReference type="GO" id="GO:0043952">
    <property type="term" value="P:protein transport by the Sec complex"/>
    <property type="evidence" value="ECO:0007669"/>
    <property type="project" value="UniProtKB-UniRule"/>
</dbReference>
<evidence type="ECO:0000256" key="6">
    <source>
        <dbReference type="ARBA" id="ARBA00022927"/>
    </source>
</evidence>
<gene>
    <name evidence="10" type="primary">secF</name>
    <name evidence="12" type="ORF">NIES21_30900</name>
</gene>
<feature type="transmembrane region" description="Helical" evidence="10">
    <location>
        <begin position="250"/>
        <end position="268"/>
    </location>
</feature>
<comment type="subcellular location">
    <subcellularLocation>
        <location evidence="1 10">Cell membrane</location>
        <topology evidence="1 10">Multi-pass membrane protein</topology>
    </subcellularLocation>
</comment>
<feature type="transmembrane region" description="Helical" evidence="10">
    <location>
        <begin position="167"/>
        <end position="192"/>
    </location>
</feature>
<evidence type="ECO:0000313" key="12">
    <source>
        <dbReference type="EMBL" id="BAY17255.1"/>
    </source>
</evidence>
<evidence type="ECO:0000256" key="2">
    <source>
        <dbReference type="ARBA" id="ARBA00022448"/>
    </source>
</evidence>
<dbReference type="GO" id="GO:0005886">
    <property type="term" value="C:plasma membrane"/>
    <property type="evidence" value="ECO:0007669"/>
    <property type="project" value="UniProtKB-SubCell"/>
</dbReference>
<keyword evidence="5 10" id="KW-0812">Transmembrane</keyword>
<keyword evidence="8 10" id="KW-0811">Translocation</keyword>
<evidence type="ECO:0000256" key="10">
    <source>
        <dbReference type="HAMAP-Rule" id="MF_01464"/>
    </source>
</evidence>
<evidence type="ECO:0000256" key="1">
    <source>
        <dbReference type="ARBA" id="ARBA00004651"/>
    </source>
</evidence>
<evidence type="ECO:0000313" key="13">
    <source>
        <dbReference type="Proteomes" id="UP000218287"/>
    </source>
</evidence>
<dbReference type="GO" id="GO:0006605">
    <property type="term" value="P:protein targeting"/>
    <property type="evidence" value="ECO:0007669"/>
    <property type="project" value="UniProtKB-UniRule"/>
</dbReference>
<dbReference type="PANTHER" id="PTHR30081:SF8">
    <property type="entry name" value="PROTEIN TRANSLOCASE SUBUNIT SECF"/>
    <property type="match status" value="1"/>
</dbReference>
<dbReference type="PANTHER" id="PTHR30081">
    <property type="entry name" value="PROTEIN-EXPORT MEMBRANE PROTEIN SEC"/>
    <property type="match status" value="1"/>
</dbReference>
<comment type="similarity">
    <text evidence="10">Belongs to the SecD/SecF family. SecF subfamily.</text>
</comment>
<dbReference type="NCBIfam" id="TIGR00916">
    <property type="entry name" value="2A0604s01"/>
    <property type="match status" value="1"/>
</dbReference>
<feature type="transmembrane region" description="Helical" evidence="10">
    <location>
        <begin position="274"/>
        <end position="300"/>
    </location>
</feature>
<dbReference type="InterPro" id="IPR022813">
    <property type="entry name" value="SecD/SecF_arch_bac"/>
</dbReference>
<dbReference type="NCBIfam" id="TIGR00966">
    <property type="entry name" value="transloc_SecF"/>
    <property type="match status" value="1"/>
</dbReference>
<evidence type="ECO:0000256" key="4">
    <source>
        <dbReference type="ARBA" id="ARBA00022519"/>
    </source>
</evidence>
<dbReference type="InterPro" id="IPR005665">
    <property type="entry name" value="SecF_bac"/>
</dbReference>